<dbReference type="PANTHER" id="PTHR43182">
    <property type="entry name" value="COBALT-PRECORRIN-6B C(15)-METHYLTRANSFERASE (DECARBOXYLATING)"/>
    <property type="match status" value="1"/>
</dbReference>
<dbReference type="GO" id="GO:0008276">
    <property type="term" value="F:protein methyltransferase activity"/>
    <property type="evidence" value="ECO:0007669"/>
    <property type="project" value="InterPro"/>
</dbReference>
<protein>
    <submittedName>
        <fullName evidence="7">Cobalt-precorrin 7 C15-methyltransferase</fullName>
    </submittedName>
</protein>
<dbReference type="InterPro" id="IPR029063">
    <property type="entry name" value="SAM-dependent_MTases_sf"/>
</dbReference>
<evidence type="ECO:0000259" key="6">
    <source>
        <dbReference type="Pfam" id="PF13847"/>
    </source>
</evidence>
<gene>
    <name evidence="7" type="ORF">SAMN04490178_101368</name>
</gene>
<comment type="pathway">
    <text evidence="1">Cofactor biosynthesis; adenosylcobalamin biosynthesis.</text>
</comment>
<dbReference type="InterPro" id="IPR050714">
    <property type="entry name" value="Cobalamin_biosynth_MTase"/>
</dbReference>
<dbReference type="STRING" id="112903.SAMN04490178_101368"/>
<evidence type="ECO:0000256" key="3">
    <source>
        <dbReference type="ARBA" id="ARBA00022603"/>
    </source>
</evidence>
<keyword evidence="2" id="KW-0169">Cobalamin biosynthesis</keyword>
<dbReference type="InterPro" id="IPR025714">
    <property type="entry name" value="Methyltranfer_dom"/>
</dbReference>
<organism evidence="7 8">
    <name type="scientific">Propionispora vibrioides</name>
    <dbReference type="NCBI Taxonomy" id="112903"/>
    <lineage>
        <taxon>Bacteria</taxon>
        <taxon>Bacillati</taxon>
        <taxon>Bacillota</taxon>
        <taxon>Negativicutes</taxon>
        <taxon>Selenomonadales</taxon>
        <taxon>Sporomusaceae</taxon>
        <taxon>Propionispora</taxon>
    </lineage>
</organism>
<evidence type="ECO:0000256" key="4">
    <source>
        <dbReference type="ARBA" id="ARBA00022679"/>
    </source>
</evidence>
<name>A0A1H8P8U3_9FIRM</name>
<proteinExistence type="predicted"/>
<evidence type="ECO:0000256" key="2">
    <source>
        <dbReference type="ARBA" id="ARBA00022573"/>
    </source>
</evidence>
<dbReference type="GO" id="GO:0032259">
    <property type="term" value="P:methylation"/>
    <property type="evidence" value="ECO:0007669"/>
    <property type="project" value="UniProtKB-KW"/>
</dbReference>
<sequence>MCDGGESMTYHVGISDDRFIRGNIPMTKAEIRILVLARAKINPGDTVIDIGAGTGSLSVEAALQSGSGEVYAIEREPEGIELIKQNAARFAAVVRPIAGAAPEALQGLPQADVILIGGSGGKLEAILTEAWQLLKPGGRLVVTAVTVETLQRALAFLDSCPEFSVETICAQVTRLRKVASSHMMQALNPIYIIAAEANVKSAGSV</sequence>
<evidence type="ECO:0000256" key="5">
    <source>
        <dbReference type="ARBA" id="ARBA00022691"/>
    </source>
</evidence>
<evidence type="ECO:0000313" key="8">
    <source>
        <dbReference type="Proteomes" id="UP000198847"/>
    </source>
</evidence>
<dbReference type="SUPFAM" id="SSF53335">
    <property type="entry name" value="S-adenosyl-L-methionine-dependent methyltransferases"/>
    <property type="match status" value="1"/>
</dbReference>
<dbReference type="PANTHER" id="PTHR43182:SF1">
    <property type="entry name" value="COBALT-PRECORRIN-7 C(5)-METHYLTRANSFERASE"/>
    <property type="match status" value="1"/>
</dbReference>
<reference evidence="7 8" key="1">
    <citation type="submission" date="2016-10" db="EMBL/GenBank/DDBJ databases">
        <authorList>
            <person name="de Groot N.N."/>
        </authorList>
    </citation>
    <scope>NUCLEOTIDE SEQUENCE [LARGE SCALE GENOMIC DNA]</scope>
    <source>
        <strain evidence="7 8">DSM 13305</strain>
    </source>
</reference>
<dbReference type="EMBL" id="FODY01000001">
    <property type="protein sequence ID" value="SEO38207.1"/>
    <property type="molecule type" value="Genomic_DNA"/>
</dbReference>
<evidence type="ECO:0000313" key="7">
    <source>
        <dbReference type="EMBL" id="SEO38207.1"/>
    </source>
</evidence>
<dbReference type="Pfam" id="PF13847">
    <property type="entry name" value="Methyltransf_31"/>
    <property type="match status" value="1"/>
</dbReference>
<dbReference type="AlphaFoldDB" id="A0A1H8P8U3"/>
<evidence type="ECO:0000256" key="1">
    <source>
        <dbReference type="ARBA" id="ARBA00004953"/>
    </source>
</evidence>
<dbReference type="Gene3D" id="3.40.50.150">
    <property type="entry name" value="Vaccinia Virus protein VP39"/>
    <property type="match status" value="1"/>
</dbReference>
<accession>A0A1H8P8U3</accession>
<dbReference type="InterPro" id="IPR014008">
    <property type="entry name" value="Cbl_synth_MTase_CbiT"/>
</dbReference>
<dbReference type="CDD" id="cd02440">
    <property type="entry name" value="AdoMet_MTases"/>
    <property type="match status" value="1"/>
</dbReference>
<dbReference type="UniPathway" id="UPA00148"/>
<dbReference type="NCBIfam" id="TIGR02469">
    <property type="entry name" value="CbiT"/>
    <property type="match status" value="1"/>
</dbReference>
<dbReference type="Proteomes" id="UP000198847">
    <property type="component" value="Unassembled WGS sequence"/>
</dbReference>
<keyword evidence="8" id="KW-1185">Reference proteome</keyword>
<feature type="domain" description="Methyltransferase" evidence="6">
    <location>
        <begin position="42"/>
        <end position="150"/>
    </location>
</feature>
<dbReference type="GO" id="GO:0009236">
    <property type="term" value="P:cobalamin biosynthetic process"/>
    <property type="evidence" value="ECO:0007669"/>
    <property type="project" value="UniProtKB-UniPathway"/>
</dbReference>
<keyword evidence="4 7" id="KW-0808">Transferase</keyword>
<keyword evidence="3 7" id="KW-0489">Methyltransferase</keyword>
<keyword evidence="5" id="KW-0949">S-adenosyl-L-methionine</keyword>